<dbReference type="Proteomes" id="UP001156694">
    <property type="component" value="Unassembled WGS sequence"/>
</dbReference>
<proteinExistence type="predicted"/>
<evidence type="ECO:0000313" key="2">
    <source>
        <dbReference type="Proteomes" id="UP001156694"/>
    </source>
</evidence>
<organism evidence="1 2">
    <name type="scientific">Amylibacter marinus</name>
    <dbReference type="NCBI Taxonomy" id="1475483"/>
    <lineage>
        <taxon>Bacteria</taxon>
        <taxon>Pseudomonadati</taxon>
        <taxon>Pseudomonadota</taxon>
        <taxon>Alphaproteobacteria</taxon>
        <taxon>Rhodobacterales</taxon>
        <taxon>Paracoccaceae</taxon>
        <taxon>Amylibacter</taxon>
    </lineage>
</organism>
<reference evidence="2" key="1">
    <citation type="journal article" date="2019" name="Int. J. Syst. Evol. Microbiol.">
        <title>The Global Catalogue of Microorganisms (GCM) 10K type strain sequencing project: providing services to taxonomists for standard genome sequencing and annotation.</title>
        <authorList>
            <consortium name="The Broad Institute Genomics Platform"/>
            <consortium name="The Broad Institute Genome Sequencing Center for Infectious Disease"/>
            <person name="Wu L."/>
            <person name="Ma J."/>
        </authorList>
    </citation>
    <scope>NUCLEOTIDE SEQUENCE [LARGE SCALE GENOMIC DNA]</scope>
    <source>
        <strain evidence="2">NBRC 110140</strain>
    </source>
</reference>
<accession>A0ABQ5VS17</accession>
<name>A0ABQ5VS17_9RHOB</name>
<keyword evidence="2" id="KW-1185">Reference proteome</keyword>
<dbReference type="EMBL" id="BSNN01000002">
    <property type="protein sequence ID" value="GLQ34057.1"/>
    <property type="molecule type" value="Genomic_DNA"/>
</dbReference>
<evidence type="ECO:0008006" key="3">
    <source>
        <dbReference type="Google" id="ProtNLM"/>
    </source>
</evidence>
<comment type="caution">
    <text evidence="1">The sequence shown here is derived from an EMBL/GenBank/DDBJ whole genome shotgun (WGS) entry which is preliminary data.</text>
</comment>
<protein>
    <recommendedName>
        <fullName evidence="3">Phage tail tube protein, GTA-gp10</fullName>
    </recommendedName>
</protein>
<sequence length="104" mass="11004">MVNPYRGECALTLNGVSHPMRLSLGSLAELECAMKDDSLLSMVQRFETGKFKTQDLIQLLSAGLRGAGWQGSEADLLKAEVEGGPLGAAKAAGLLLKITFGLPE</sequence>
<evidence type="ECO:0000313" key="1">
    <source>
        <dbReference type="EMBL" id="GLQ34057.1"/>
    </source>
</evidence>
<gene>
    <name evidence="1" type="ORF">GCM10007939_03400</name>
</gene>
<dbReference type="InterPro" id="IPR021791">
    <property type="entry name" value="Phage_TAC_11"/>
</dbReference>
<dbReference type="Pfam" id="PF11836">
    <property type="entry name" value="Phage_TAC_11"/>
    <property type="match status" value="1"/>
</dbReference>
<dbReference type="RefSeq" id="WP_284375585.1">
    <property type="nucleotide sequence ID" value="NZ_BSNN01000002.1"/>
</dbReference>